<evidence type="ECO:0000313" key="3">
    <source>
        <dbReference type="Proteomes" id="UP000016927"/>
    </source>
</evidence>
<dbReference type="VEuPathDB" id="MicrosporidiaDB:NBO_65g0022"/>
<accession>R0MLB2</accession>
<proteinExistence type="predicted"/>
<keyword evidence="3" id="KW-1185">Reference proteome</keyword>
<organism evidence="2 3">
    <name type="scientific">Nosema bombycis (strain CQ1 / CVCC 102059)</name>
    <name type="common">Microsporidian parasite</name>
    <name type="synonym">Pebrine of silkworm</name>
    <dbReference type="NCBI Taxonomy" id="578461"/>
    <lineage>
        <taxon>Eukaryota</taxon>
        <taxon>Fungi</taxon>
        <taxon>Fungi incertae sedis</taxon>
        <taxon>Microsporidia</taxon>
        <taxon>Nosematidae</taxon>
        <taxon>Nosema</taxon>
    </lineage>
</organism>
<protein>
    <submittedName>
        <fullName evidence="2">Uncharacterized protein</fullName>
    </submittedName>
</protein>
<dbReference type="Proteomes" id="UP000016927">
    <property type="component" value="Unassembled WGS sequence"/>
</dbReference>
<gene>
    <name evidence="2" type="ORF">NBO_65g0022</name>
</gene>
<reference evidence="2 3" key="1">
    <citation type="journal article" date="2013" name="BMC Genomics">
        <title>Comparative genomics of parasitic silkworm microsporidia reveal an association between genome expansion and host adaptation.</title>
        <authorList>
            <person name="Pan G."/>
            <person name="Xu J."/>
            <person name="Li T."/>
            <person name="Xia Q."/>
            <person name="Liu S.L."/>
            <person name="Zhang G."/>
            <person name="Li S."/>
            <person name="Li C."/>
            <person name="Liu H."/>
            <person name="Yang L."/>
            <person name="Liu T."/>
            <person name="Zhang X."/>
            <person name="Wu Z."/>
            <person name="Fan W."/>
            <person name="Dang X."/>
            <person name="Xiang H."/>
            <person name="Tao M."/>
            <person name="Li Y."/>
            <person name="Hu J."/>
            <person name="Li Z."/>
            <person name="Lin L."/>
            <person name="Luo J."/>
            <person name="Geng L."/>
            <person name="Wang L."/>
            <person name="Long M."/>
            <person name="Wan Y."/>
            <person name="He N."/>
            <person name="Zhang Z."/>
            <person name="Lu C."/>
            <person name="Keeling P.J."/>
            <person name="Wang J."/>
            <person name="Xiang Z."/>
            <person name="Zhou Z."/>
        </authorList>
    </citation>
    <scope>NUCLEOTIDE SEQUENCE [LARGE SCALE GENOMIC DNA]</scope>
    <source>
        <strain evidence="3">CQ1 / CVCC 102059</strain>
    </source>
</reference>
<feature type="compositionally biased region" description="Basic and acidic residues" evidence="1">
    <location>
        <begin position="215"/>
        <end position="227"/>
    </location>
</feature>
<evidence type="ECO:0000256" key="1">
    <source>
        <dbReference type="SAM" id="MobiDB-lite"/>
    </source>
</evidence>
<feature type="compositionally biased region" description="Polar residues" evidence="1">
    <location>
        <begin position="170"/>
        <end position="189"/>
    </location>
</feature>
<feature type="compositionally biased region" description="Basic residues" evidence="1">
    <location>
        <begin position="200"/>
        <end position="214"/>
    </location>
</feature>
<feature type="region of interest" description="Disordered" evidence="1">
    <location>
        <begin position="144"/>
        <end position="163"/>
    </location>
</feature>
<feature type="compositionally biased region" description="Polar residues" evidence="1">
    <location>
        <begin position="150"/>
        <end position="163"/>
    </location>
</feature>
<dbReference type="AlphaFoldDB" id="R0MLB2"/>
<dbReference type="HOGENOM" id="CLU_1142861_0_0_1"/>
<dbReference type="EMBL" id="KB908973">
    <property type="protein sequence ID" value="EOB13618.1"/>
    <property type="molecule type" value="Genomic_DNA"/>
</dbReference>
<sequence length="243" mass="26654">MLFQNDGAFSEEAPDSNSKLQIAGFEDADENQIRICIDTFLKRNESLKNNHNQAIITLLRKALVLGSPQGVDNQKVLILIGNSIKTGEPIKFDHQDIIEYLSNIYNAGSPLDEATIEKLAKKHLKGENLSLNVVKKPGSKIIAGKESSPALHNNSALSKNSFHGHNVNQVSHIANNGSSGGPNSVTVGQNEEGETVKITKSAKPKRQRKSRKRSSKVDVKSNSDSHKSKDKSKKSRKKLIKKN</sequence>
<feature type="compositionally biased region" description="Basic residues" evidence="1">
    <location>
        <begin position="228"/>
        <end position="243"/>
    </location>
</feature>
<name>R0MLB2_NOSB1</name>
<evidence type="ECO:0000313" key="2">
    <source>
        <dbReference type="EMBL" id="EOB13618.1"/>
    </source>
</evidence>
<feature type="region of interest" description="Disordered" evidence="1">
    <location>
        <begin position="170"/>
        <end position="243"/>
    </location>
</feature>